<keyword evidence="5" id="KW-1185">Reference proteome</keyword>
<dbReference type="PANTHER" id="PTHR43525:SF1">
    <property type="entry name" value="PROTEIN MALY"/>
    <property type="match status" value="1"/>
</dbReference>
<evidence type="ECO:0000313" key="5">
    <source>
        <dbReference type="Proteomes" id="UP001210678"/>
    </source>
</evidence>
<organism evidence="4 5">
    <name type="scientific">Vibrio algarum</name>
    <dbReference type="NCBI Taxonomy" id="3020714"/>
    <lineage>
        <taxon>Bacteria</taxon>
        <taxon>Pseudomonadati</taxon>
        <taxon>Pseudomonadota</taxon>
        <taxon>Gammaproteobacteria</taxon>
        <taxon>Vibrionales</taxon>
        <taxon>Vibrionaceae</taxon>
        <taxon>Vibrio</taxon>
    </lineage>
</organism>
<feature type="transmembrane region" description="Helical" evidence="3">
    <location>
        <begin position="84"/>
        <end position="103"/>
    </location>
</feature>
<accession>A0ABT4YWY5</accession>
<comment type="cofactor">
    <cofactor evidence="1">
        <name>pyridoxal 5'-phosphate</name>
        <dbReference type="ChEBI" id="CHEBI:597326"/>
    </cofactor>
</comment>
<evidence type="ECO:0000256" key="2">
    <source>
        <dbReference type="ARBA" id="ARBA00022898"/>
    </source>
</evidence>
<reference evidence="4 5" key="1">
    <citation type="submission" date="2023-01" db="EMBL/GenBank/DDBJ databases">
        <title>Vibrio sp. KJ40-1 sp.nov, isolated from marine algae.</title>
        <authorList>
            <person name="Butt M."/>
            <person name="Kim J.M.J."/>
            <person name="Jeon C.O.C."/>
        </authorList>
    </citation>
    <scope>NUCLEOTIDE SEQUENCE [LARGE SCALE GENOMIC DNA]</scope>
    <source>
        <strain evidence="4 5">KJ40-1</strain>
    </source>
</reference>
<dbReference type="SUPFAM" id="SSF53383">
    <property type="entry name" value="PLP-dependent transferases"/>
    <property type="match status" value="1"/>
</dbReference>
<dbReference type="InterPro" id="IPR015424">
    <property type="entry name" value="PyrdxlP-dep_Trfase"/>
</dbReference>
<evidence type="ECO:0000313" key="4">
    <source>
        <dbReference type="EMBL" id="MDB1126095.1"/>
    </source>
</evidence>
<evidence type="ECO:0000256" key="1">
    <source>
        <dbReference type="ARBA" id="ARBA00001933"/>
    </source>
</evidence>
<dbReference type="EMBL" id="JAQLOI010000003">
    <property type="protein sequence ID" value="MDB1126095.1"/>
    <property type="molecule type" value="Genomic_DNA"/>
</dbReference>
<dbReference type="RefSeq" id="WP_272140413.1">
    <property type="nucleotide sequence ID" value="NZ_JAQLOI010000003.1"/>
</dbReference>
<proteinExistence type="predicted"/>
<protein>
    <recommendedName>
        <fullName evidence="6">Cystathionine beta-lyase</fullName>
    </recommendedName>
</protein>
<evidence type="ECO:0000256" key="3">
    <source>
        <dbReference type="SAM" id="Phobius"/>
    </source>
</evidence>
<evidence type="ECO:0008006" key="6">
    <source>
        <dbReference type="Google" id="ProtNLM"/>
    </source>
</evidence>
<dbReference type="InterPro" id="IPR015422">
    <property type="entry name" value="PyrdxlP-dep_Trfase_small"/>
</dbReference>
<dbReference type="InterPro" id="IPR051798">
    <property type="entry name" value="Class-II_PLP-Dep_Aminotrans"/>
</dbReference>
<keyword evidence="2" id="KW-0663">Pyridoxal phosphate</keyword>
<dbReference type="Gene3D" id="3.90.1150.10">
    <property type="entry name" value="Aspartate Aminotransferase, domain 1"/>
    <property type="match status" value="1"/>
</dbReference>
<name>A0ABT4YWY5_9VIBR</name>
<comment type="caution">
    <text evidence="4">The sequence shown here is derived from an EMBL/GenBank/DDBJ whole genome shotgun (WGS) entry which is preliminary data.</text>
</comment>
<keyword evidence="3" id="KW-0472">Membrane</keyword>
<dbReference type="Proteomes" id="UP001210678">
    <property type="component" value="Unassembled WGS sequence"/>
</dbReference>
<sequence>MAKYNFDSCIDREGTNSAKWEFMKKISPYANENTIPLWVADMDFACAPEIIEAIAQRVDEKIFGYSMAEPSYYESVQNWFLKNLTGLFAVKIYFLLVVLFQLWKPLFKFIQSNKRGLLFSPCLSHVC</sequence>
<keyword evidence="3" id="KW-0812">Transmembrane</keyword>
<dbReference type="PANTHER" id="PTHR43525">
    <property type="entry name" value="PROTEIN MALY"/>
    <property type="match status" value="1"/>
</dbReference>
<keyword evidence="3" id="KW-1133">Transmembrane helix</keyword>
<gene>
    <name evidence="4" type="ORF">PGX00_21470</name>
</gene>